<dbReference type="EMBL" id="PREZ01000006">
    <property type="protein sequence ID" value="PPA69472.1"/>
    <property type="molecule type" value="Genomic_DNA"/>
</dbReference>
<dbReference type="InterPro" id="IPR036388">
    <property type="entry name" value="WH-like_DNA-bd_sf"/>
</dbReference>
<gene>
    <name evidence="2" type="ORF">C4B60_16010</name>
</gene>
<dbReference type="Proteomes" id="UP000239047">
    <property type="component" value="Unassembled WGS sequence"/>
</dbReference>
<comment type="caution">
    <text evidence="2">The sequence shown here is derived from an EMBL/GenBank/DDBJ whole genome shotgun (WGS) entry which is preliminary data.</text>
</comment>
<dbReference type="Gene3D" id="1.10.10.10">
    <property type="entry name" value="Winged helix-like DNA-binding domain superfamily/Winged helix DNA-binding domain"/>
    <property type="match status" value="1"/>
</dbReference>
<dbReference type="GO" id="GO:0016987">
    <property type="term" value="F:sigma factor activity"/>
    <property type="evidence" value="ECO:0007669"/>
    <property type="project" value="InterPro"/>
</dbReference>
<dbReference type="AlphaFoldDB" id="A0A2S5G8Z5"/>
<dbReference type="CDD" id="cd06171">
    <property type="entry name" value="Sigma70_r4"/>
    <property type="match status" value="1"/>
</dbReference>
<dbReference type="GO" id="GO:0003677">
    <property type="term" value="F:DNA binding"/>
    <property type="evidence" value="ECO:0007669"/>
    <property type="project" value="InterPro"/>
</dbReference>
<dbReference type="Pfam" id="PF08281">
    <property type="entry name" value="Sigma70_r4_2"/>
    <property type="match status" value="1"/>
</dbReference>
<dbReference type="OrthoDB" id="3472490at2"/>
<accession>A0A2S5G8Z5</accession>
<proteinExistence type="predicted"/>
<keyword evidence="3" id="KW-1185">Reference proteome</keyword>
<sequence>MERAVILLFYYHDMTHKQMAEVLDIPIGTVKSRLHRAIQKLKEEWEGDWNGS</sequence>
<organism evidence="2 3">
    <name type="scientific">Jeotgalibacillus proteolyticus</name>
    <dbReference type="NCBI Taxonomy" id="2082395"/>
    <lineage>
        <taxon>Bacteria</taxon>
        <taxon>Bacillati</taxon>
        <taxon>Bacillota</taxon>
        <taxon>Bacilli</taxon>
        <taxon>Bacillales</taxon>
        <taxon>Caryophanaceae</taxon>
        <taxon>Jeotgalibacillus</taxon>
    </lineage>
</organism>
<dbReference type="InterPro" id="IPR013249">
    <property type="entry name" value="RNA_pol_sigma70_r4_t2"/>
</dbReference>
<name>A0A2S5G8Z5_9BACL</name>
<protein>
    <recommendedName>
        <fullName evidence="1">RNA polymerase sigma factor 70 region 4 type 2 domain-containing protein</fullName>
    </recommendedName>
</protein>
<evidence type="ECO:0000313" key="2">
    <source>
        <dbReference type="EMBL" id="PPA69472.1"/>
    </source>
</evidence>
<reference evidence="2 3" key="1">
    <citation type="submission" date="2018-02" db="EMBL/GenBank/DDBJ databases">
        <title>Jeotgalibacillus proteolyticum sp. nov. a protease producing bacterium isolated from ocean sediments of Laizhou Bay.</title>
        <authorList>
            <person name="Li Y."/>
        </authorList>
    </citation>
    <scope>NUCLEOTIDE SEQUENCE [LARGE SCALE GENOMIC DNA]</scope>
    <source>
        <strain evidence="2 3">22-7</strain>
    </source>
</reference>
<dbReference type="GO" id="GO:0006352">
    <property type="term" value="P:DNA-templated transcription initiation"/>
    <property type="evidence" value="ECO:0007669"/>
    <property type="project" value="InterPro"/>
</dbReference>
<evidence type="ECO:0000259" key="1">
    <source>
        <dbReference type="Pfam" id="PF08281"/>
    </source>
</evidence>
<dbReference type="InterPro" id="IPR013324">
    <property type="entry name" value="RNA_pol_sigma_r3/r4-like"/>
</dbReference>
<dbReference type="SUPFAM" id="SSF88659">
    <property type="entry name" value="Sigma3 and sigma4 domains of RNA polymerase sigma factors"/>
    <property type="match status" value="1"/>
</dbReference>
<feature type="domain" description="RNA polymerase sigma factor 70 region 4 type 2" evidence="1">
    <location>
        <begin position="2"/>
        <end position="41"/>
    </location>
</feature>
<evidence type="ECO:0000313" key="3">
    <source>
        <dbReference type="Proteomes" id="UP000239047"/>
    </source>
</evidence>